<dbReference type="Proteomes" id="UP001190700">
    <property type="component" value="Unassembled WGS sequence"/>
</dbReference>
<accession>A0AAE0L002</accession>
<evidence type="ECO:0000259" key="2">
    <source>
        <dbReference type="SMART" id="SM01174"/>
    </source>
</evidence>
<sequence>MGWLGLRDLVNLILCGRAVTNVFNNRMKLDEHTVLNGILAQSKIGFLTLFEWYKYVEVGSNYKCPKFPVWVICCESHFSCFFAESNGALADQLPFSLQYYDGLAMQDEVIRLSVTRDVNGGHTAKAGESIGDRDKTAEGLTPPLEFVIETRWPGVKVDWNGADPIL</sequence>
<keyword evidence="4" id="KW-1185">Reference proteome</keyword>
<dbReference type="AlphaFoldDB" id="A0AAE0L002"/>
<name>A0AAE0L002_9CHLO</name>
<feature type="domain" description="Deubiquitinating enzyme MINDY-3/4 conserved" evidence="2">
    <location>
        <begin position="2"/>
        <end position="161"/>
    </location>
</feature>
<reference evidence="3 4" key="1">
    <citation type="journal article" date="2015" name="Genome Biol. Evol.">
        <title>Comparative Genomics of a Bacterivorous Green Alga Reveals Evolutionary Causalities and Consequences of Phago-Mixotrophic Mode of Nutrition.</title>
        <authorList>
            <person name="Burns J.A."/>
            <person name="Paasch A."/>
            <person name="Narechania A."/>
            <person name="Kim E."/>
        </authorList>
    </citation>
    <scope>NUCLEOTIDE SEQUENCE [LARGE SCALE GENOMIC DNA]</scope>
    <source>
        <strain evidence="3 4">PLY_AMNH</strain>
    </source>
</reference>
<dbReference type="Pfam" id="PF13898">
    <property type="entry name" value="MINDY-3_4_CD"/>
    <property type="match status" value="1"/>
</dbReference>
<dbReference type="GO" id="GO:0006508">
    <property type="term" value="P:proteolysis"/>
    <property type="evidence" value="ECO:0007669"/>
    <property type="project" value="UniProtKB-KW"/>
</dbReference>
<dbReference type="SMART" id="SM01174">
    <property type="entry name" value="DUF4205"/>
    <property type="match status" value="1"/>
</dbReference>
<dbReference type="GO" id="GO:1990380">
    <property type="term" value="F:K48-linked deubiquitinase activity"/>
    <property type="evidence" value="ECO:0007669"/>
    <property type="project" value="InterPro"/>
</dbReference>
<dbReference type="InterPro" id="IPR039785">
    <property type="entry name" value="MINY3/4"/>
</dbReference>
<organism evidence="3 4">
    <name type="scientific">Cymbomonas tetramitiformis</name>
    <dbReference type="NCBI Taxonomy" id="36881"/>
    <lineage>
        <taxon>Eukaryota</taxon>
        <taxon>Viridiplantae</taxon>
        <taxon>Chlorophyta</taxon>
        <taxon>Pyramimonadophyceae</taxon>
        <taxon>Pyramimonadales</taxon>
        <taxon>Pyramimonadaceae</taxon>
        <taxon>Cymbomonas</taxon>
    </lineage>
</organism>
<comment type="similarity">
    <text evidence="1">Belongs to the MINDY deubiquitinase family. FAM188 subfamily.</text>
</comment>
<dbReference type="EMBL" id="LGRX02012655">
    <property type="protein sequence ID" value="KAK3267046.1"/>
    <property type="molecule type" value="Genomic_DNA"/>
</dbReference>
<gene>
    <name evidence="3" type="ORF">CYMTET_24375</name>
</gene>
<evidence type="ECO:0000256" key="1">
    <source>
        <dbReference type="ARBA" id="ARBA00011074"/>
    </source>
</evidence>
<dbReference type="GO" id="GO:0071108">
    <property type="term" value="P:protein K48-linked deubiquitination"/>
    <property type="evidence" value="ECO:0007669"/>
    <property type="project" value="InterPro"/>
</dbReference>
<dbReference type="InterPro" id="IPR025257">
    <property type="entry name" value="MINDY-3/4_CD"/>
</dbReference>
<comment type="caution">
    <text evidence="3">The sequence shown here is derived from an EMBL/GenBank/DDBJ whole genome shotgun (WGS) entry which is preliminary data.</text>
</comment>
<evidence type="ECO:0000313" key="3">
    <source>
        <dbReference type="EMBL" id="KAK3267046.1"/>
    </source>
</evidence>
<dbReference type="GO" id="GO:0004843">
    <property type="term" value="F:cysteine-type deubiquitinase activity"/>
    <property type="evidence" value="ECO:0007669"/>
    <property type="project" value="UniProtKB-EC"/>
</dbReference>
<evidence type="ECO:0000313" key="4">
    <source>
        <dbReference type="Proteomes" id="UP001190700"/>
    </source>
</evidence>
<proteinExistence type="inferred from homology"/>
<dbReference type="PANTHER" id="PTHR12473">
    <property type="entry name" value="UBIQUITIN CARBOXYL-TERMINAL HYDROLASE MINDY-4-RELATED"/>
    <property type="match status" value="1"/>
</dbReference>
<dbReference type="PANTHER" id="PTHR12473:SF8">
    <property type="entry name" value="UBIQUITIN CARBOXYL-TERMINAL HYDROLASE MINDY-4-RELATED"/>
    <property type="match status" value="1"/>
</dbReference>
<protein>
    <recommendedName>
        <fullName evidence="2">Deubiquitinating enzyme MINDY-3/4 conserved domain-containing protein</fullName>
    </recommendedName>
</protein>